<dbReference type="GO" id="GO:0008408">
    <property type="term" value="F:3'-5' exonuclease activity"/>
    <property type="evidence" value="ECO:0007669"/>
    <property type="project" value="InterPro"/>
</dbReference>
<evidence type="ECO:0000256" key="2">
    <source>
        <dbReference type="ARBA" id="ARBA00022801"/>
    </source>
</evidence>
<keyword evidence="4" id="KW-0732">Signal</keyword>
<keyword evidence="1" id="KW-0540">Nuclease</keyword>
<evidence type="ECO:0000313" key="7">
    <source>
        <dbReference type="RefSeq" id="XP_011498091.1"/>
    </source>
</evidence>
<dbReference type="Pfam" id="PF01612">
    <property type="entry name" value="DNA_pol_A_exo1"/>
    <property type="match status" value="1"/>
</dbReference>
<evidence type="ECO:0000313" key="6">
    <source>
        <dbReference type="Proteomes" id="UP000695007"/>
    </source>
</evidence>
<dbReference type="AlphaFoldDB" id="A0AAJ7DVN8"/>
<name>A0AAJ7DVN8_9HYME</name>
<reference evidence="7 8" key="1">
    <citation type="submission" date="2025-04" db="UniProtKB">
        <authorList>
            <consortium name="RefSeq"/>
        </authorList>
    </citation>
    <scope>IDENTIFICATION</scope>
</reference>
<dbReference type="GO" id="GO:0005634">
    <property type="term" value="C:nucleus"/>
    <property type="evidence" value="ECO:0007669"/>
    <property type="project" value="TreeGrafter"/>
</dbReference>
<dbReference type="RefSeq" id="XP_011498092.1">
    <property type="nucleotide sequence ID" value="XM_011499790.1"/>
</dbReference>
<sequence>MFLIFVSVGLMLLACKYHNKVSWNAKQLYHSISKRSINSNNKENKKTHRKELTVCLDKIIVADSPEKCDYAVQHIQCNLSNGLLGFDCGQINQGPVFLLQLATCNGVCALFRLNKIGYIPTKLKELLTNRHLLKVGVALFEGGKRIDKNYNCQVLGTLDLRILANCFSLPSPKSLAALCVLYLGFEMNKVLKVKYSNWNAETLTDEQIAYASYDAYASILIYHQICKKARQKRSLWENLTFYIKSLHNYNKVEIFDLPNGIIDTRFNCIKDRDINNISNNELRKINKKKISVYKNTVSARNKPLYDNCYLQAPDGEVLCTCDKKKAEWYISKQLGEVVHQNPFTVKLKFEPSGRALGDVGKYYTQVKINQCVVCGASDKFIKKNVVPREYRKYFPLVMKSHQSHDILLLCPTCHEVSNCHDLQLRKKLAILCDKPLLDPLLHINDEMLQSVIKVLKEEPTISHKRRKKLEMCVTKLTNYQEMINFLNEQFLMELFLRNNFLRNRISKPTSSTESKYQPHGLKVVHYFQHNEGGLVELERLWREHFLSTLKPKFLPELWSICHNQERLNIRQIQNRIEPSDARVAGIKYDS</sequence>
<keyword evidence="2" id="KW-0378">Hydrolase</keyword>
<dbReference type="Gene3D" id="3.30.420.10">
    <property type="entry name" value="Ribonuclease H-like superfamily/Ribonuclease H"/>
    <property type="match status" value="1"/>
</dbReference>
<dbReference type="GO" id="GO:0003676">
    <property type="term" value="F:nucleic acid binding"/>
    <property type="evidence" value="ECO:0007669"/>
    <property type="project" value="InterPro"/>
</dbReference>
<dbReference type="CDD" id="cd06141">
    <property type="entry name" value="WRN_exo"/>
    <property type="match status" value="1"/>
</dbReference>
<protein>
    <submittedName>
        <fullName evidence="7 8">Exonuclease 3'-5' domain-containing protein 2</fullName>
    </submittedName>
</protein>
<evidence type="ECO:0000256" key="1">
    <source>
        <dbReference type="ARBA" id="ARBA00022722"/>
    </source>
</evidence>
<dbReference type="InterPro" id="IPR002562">
    <property type="entry name" value="3'-5'_exonuclease_dom"/>
</dbReference>
<evidence type="ECO:0000259" key="5">
    <source>
        <dbReference type="Pfam" id="PF01612"/>
    </source>
</evidence>
<dbReference type="CTD" id="55218"/>
<dbReference type="GO" id="GO:0006139">
    <property type="term" value="P:nucleobase-containing compound metabolic process"/>
    <property type="evidence" value="ECO:0007669"/>
    <property type="project" value="InterPro"/>
</dbReference>
<feature type="signal peptide" evidence="4">
    <location>
        <begin position="1"/>
        <end position="18"/>
    </location>
</feature>
<dbReference type="RefSeq" id="XP_011498091.1">
    <property type="nucleotide sequence ID" value="XM_011499789.1"/>
</dbReference>
<evidence type="ECO:0000256" key="3">
    <source>
        <dbReference type="ARBA" id="ARBA00022839"/>
    </source>
</evidence>
<dbReference type="Proteomes" id="UP000695007">
    <property type="component" value="Unplaced"/>
</dbReference>
<dbReference type="PANTHER" id="PTHR13620">
    <property type="entry name" value="3-5 EXONUCLEASE"/>
    <property type="match status" value="1"/>
</dbReference>
<keyword evidence="3 7" id="KW-0269">Exonuclease</keyword>
<dbReference type="SUPFAM" id="SSF53098">
    <property type="entry name" value="Ribonuclease H-like"/>
    <property type="match status" value="1"/>
</dbReference>
<dbReference type="InterPro" id="IPR051132">
    <property type="entry name" value="3-5_Exonuclease_domain"/>
</dbReference>
<dbReference type="InterPro" id="IPR036397">
    <property type="entry name" value="RNaseH_sf"/>
</dbReference>
<dbReference type="GO" id="GO:0005737">
    <property type="term" value="C:cytoplasm"/>
    <property type="evidence" value="ECO:0007669"/>
    <property type="project" value="TreeGrafter"/>
</dbReference>
<keyword evidence="6" id="KW-1185">Reference proteome</keyword>
<gene>
    <name evidence="7 8" type="primary">LOC105362357</name>
</gene>
<dbReference type="KEGG" id="csol:105362357"/>
<dbReference type="InterPro" id="IPR012337">
    <property type="entry name" value="RNaseH-like_sf"/>
</dbReference>
<feature type="chain" id="PRO_5044708724" evidence="4">
    <location>
        <begin position="19"/>
        <end position="590"/>
    </location>
</feature>
<dbReference type="PANTHER" id="PTHR13620:SF104">
    <property type="entry name" value="EXONUCLEASE 3'-5' DOMAIN-CONTAINING PROTEIN 2"/>
    <property type="match status" value="1"/>
</dbReference>
<proteinExistence type="predicted"/>
<feature type="domain" description="3'-5' exonuclease" evidence="5">
    <location>
        <begin position="118"/>
        <end position="228"/>
    </location>
</feature>
<dbReference type="GeneID" id="105362357"/>
<accession>A0AAJ7DVN8</accession>
<evidence type="ECO:0000313" key="8">
    <source>
        <dbReference type="RefSeq" id="XP_011498092.1"/>
    </source>
</evidence>
<organism evidence="6 7">
    <name type="scientific">Ceratosolen solmsi marchali</name>
    <dbReference type="NCBI Taxonomy" id="326594"/>
    <lineage>
        <taxon>Eukaryota</taxon>
        <taxon>Metazoa</taxon>
        <taxon>Ecdysozoa</taxon>
        <taxon>Arthropoda</taxon>
        <taxon>Hexapoda</taxon>
        <taxon>Insecta</taxon>
        <taxon>Pterygota</taxon>
        <taxon>Neoptera</taxon>
        <taxon>Endopterygota</taxon>
        <taxon>Hymenoptera</taxon>
        <taxon>Apocrita</taxon>
        <taxon>Proctotrupomorpha</taxon>
        <taxon>Chalcidoidea</taxon>
        <taxon>Agaonidae</taxon>
        <taxon>Agaoninae</taxon>
        <taxon>Ceratosolen</taxon>
    </lineage>
</organism>
<evidence type="ECO:0000256" key="4">
    <source>
        <dbReference type="SAM" id="SignalP"/>
    </source>
</evidence>